<keyword evidence="3" id="KW-0813">Transport</keyword>
<dbReference type="Gene3D" id="1.20.1640.10">
    <property type="entry name" value="Multidrug efflux transporter AcrB transmembrane domain"/>
    <property type="match status" value="2"/>
</dbReference>
<keyword evidence="8" id="KW-0443">Lipid metabolism</keyword>
<keyword evidence="9 13" id="KW-0472">Membrane</keyword>
<evidence type="ECO:0000256" key="11">
    <source>
        <dbReference type="ARBA" id="ARBA00023180"/>
    </source>
</evidence>
<protein>
    <submittedName>
        <fullName evidence="15">Hedgehog isoform 2</fullName>
    </submittedName>
</protein>
<proteinExistence type="inferred from homology"/>
<feature type="compositionally biased region" description="Low complexity" evidence="12">
    <location>
        <begin position="1422"/>
        <end position="1449"/>
    </location>
</feature>
<evidence type="ECO:0000256" key="6">
    <source>
        <dbReference type="ARBA" id="ARBA00022989"/>
    </source>
</evidence>
<feature type="transmembrane region" description="Helical" evidence="13">
    <location>
        <begin position="830"/>
        <end position="855"/>
    </location>
</feature>
<dbReference type="GO" id="GO:0012505">
    <property type="term" value="C:endomembrane system"/>
    <property type="evidence" value="ECO:0007669"/>
    <property type="project" value="UniProtKB-SubCell"/>
</dbReference>
<feature type="transmembrane region" description="Helical" evidence="13">
    <location>
        <begin position="1288"/>
        <end position="1309"/>
    </location>
</feature>
<feature type="transmembrane region" description="Helical" evidence="13">
    <location>
        <begin position="1233"/>
        <end position="1252"/>
    </location>
</feature>
<feature type="compositionally biased region" description="Low complexity" evidence="12">
    <location>
        <begin position="296"/>
        <end position="329"/>
    </location>
</feature>
<dbReference type="InterPro" id="IPR004869">
    <property type="entry name" value="MMPL_dom"/>
</dbReference>
<dbReference type="Pfam" id="PF03176">
    <property type="entry name" value="MMPL"/>
    <property type="match status" value="1"/>
</dbReference>
<dbReference type="Pfam" id="PF22314">
    <property type="entry name" value="NPC1_MLD"/>
    <property type="match status" value="1"/>
</dbReference>
<gene>
    <name evidence="15" type="ORF">C2E20_4097</name>
</gene>
<dbReference type="OrthoDB" id="6510177at2759"/>
<dbReference type="SUPFAM" id="SSF82866">
    <property type="entry name" value="Multidrug efflux transporter AcrB transmembrane domain"/>
    <property type="match status" value="2"/>
</dbReference>
<dbReference type="InterPro" id="IPR053958">
    <property type="entry name" value="HMGCR/SNAP/NPC1-like_SSD"/>
</dbReference>
<dbReference type="InterPro" id="IPR000731">
    <property type="entry name" value="SSD"/>
</dbReference>
<feature type="transmembrane region" description="Helical" evidence="13">
    <location>
        <begin position="793"/>
        <end position="818"/>
    </location>
</feature>
<dbReference type="GO" id="GO:0006629">
    <property type="term" value="P:lipid metabolic process"/>
    <property type="evidence" value="ECO:0007669"/>
    <property type="project" value="UniProtKB-KW"/>
</dbReference>
<dbReference type="Pfam" id="PF12349">
    <property type="entry name" value="Sterol-sensing"/>
    <property type="match status" value="1"/>
</dbReference>
<dbReference type="GO" id="GO:0015918">
    <property type="term" value="P:sterol transport"/>
    <property type="evidence" value="ECO:0007669"/>
    <property type="project" value="TreeGrafter"/>
</dbReference>
<evidence type="ECO:0000259" key="14">
    <source>
        <dbReference type="PROSITE" id="PS50156"/>
    </source>
</evidence>
<evidence type="ECO:0000256" key="9">
    <source>
        <dbReference type="ARBA" id="ARBA00023136"/>
    </source>
</evidence>
<dbReference type="EMBL" id="LHPF02000009">
    <property type="protein sequence ID" value="PSC72731.1"/>
    <property type="molecule type" value="Genomic_DNA"/>
</dbReference>
<reference evidence="15 16" key="1">
    <citation type="journal article" date="2018" name="Plant J.">
        <title>Genome sequences of Chlorella sorokiniana UTEX 1602 and Micractinium conductrix SAG 241.80: implications to maltose excretion by a green alga.</title>
        <authorList>
            <person name="Arriola M.B."/>
            <person name="Velmurugan N."/>
            <person name="Zhang Y."/>
            <person name="Plunkett M.H."/>
            <person name="Hondzo H."/>
            <person name="Barney B.M."/>
        </authorList>
    </citation>
    <scope>NUCLEOTIDE SEQUENCE [LARGE SCALE GENOMIC DNA]</scope>
    <source>
        <strain evidence="15 16">SAG 241.80</strain>
    </source>
</reference>
<name>A0A2P6VF82_9CHLO</name>
<feature type="transmembrane region" description="Helical" evidence="13">
    <location>
        <begin position="761"/>
        <end position="781"/>
    </location>
</feature>
<dbReference type="GO" id="GO:0016020">
    <property type="term" value="C:membrane"/>
    <property type="evidence" value="ECO:0007669"/>
    <property type="project" value="InterPro"/>
</dbReference>
<keyword evidence="7" id="KW-0445">Lipid transport</keyword>
<keyword evidence="4 13" id="KW-0812">Transmembrane</keyword>
<dbReference type="PANTHER" id="PTHR45727">
    <property type="entry name" value="NPC INTRACELLULAR CHOLESTEROL TRANSPORTER 1"/>
    <property type="match status" value="1"/>
</dbReference>
<evidence type="ECO:0000256" key="7">
    <source>
        <dbReference type="ARBA" id="ARBA00023055"/>
    </source>
</evidence>
<evidence type="ECO:0000256" key="10">
    <source>
        <dbReference type="ARBA" id="ARBA00023157"/>
    </source>
</evidence>
<keyword evidence="6 13" id="KW-1133">Transmembrane helix</keyword>
<dbReference type="InterPro" id="IPR053956">
    <property type="entry name" value="NPC1_MLD"/>
</dbReference>
<dbReference type="Pfam" id="PF16414">
    <property type="entry name" value="NPC1_N"/>
    <property type="match status" value="1"/>
</dbReference>
<evidence type="ECO:0000313" key="15">
    <source>
        <dbReference type="EMBL" id="PSC72731.1"/>
    </source>
</evidence>
<dbReference type="FunFam" id="1.20.1640.10:FF:000008">
    <property type="entry name" value="NPC intracellular cholesterol transporter 1"/>
    <property type="match status" value="1"/>
</dbReference>
<evidence type="ECO:0000313" key="16">
    <source>
        <dbReference type="Proteomes" id="UP000239649"/>
    </source>
</evidence>
<evidence type="ECO:0000256" key="2">
    <source>
        <dbReference type="ARBA" id="ARBA00005585"/>
    </source>
</evidence>
<keyword evidence="10" id="KW-1015">Disulfide bond</keyword>
<comment type="caution">
    <text evidence="15">The sequence shown here is derived from an EMBL/GenBank/DDBJ whole genome shotgun (WGS) entry which is preliminary data.</text>
</comment>
<dbReference type="PROSITE" id="PS50156">
    <property type="entry name" value="SSD"/>
    <property type="match status" value="1"/>
</dbReference>
<comment type="subcellular location">
    <subcellularLocation>
        <location evidence="1">Endomembrane system</location>
        <topology evidence="1">Multi-pass membrane protein</topology>
    </subcellularLocation>
</comment>
<evidence type="ECO:0000256" key="4">
    <source>
        <dbReference type="ARBA" id="ARBA00022692"/>
    </source>
</evidence>
<feature type="transmembrane region" description="Helical" evidence="13">
    <location>
        <begin position="690"/>
        <end position="708"/>
    </location>
</feature>
<comment type="similarity">
    <text evidence="2">Belongs to the patched family.</text>
</comment>
<organism evidence="15 16">
    <name type="scientific">Micractinium conductrix</name>
    <dbReference type="NCBI Taxonomy" id="554055"/>
    <lineage>
        <taxon>Eukaryota</taxon>
        <taxon>Viridiplantae</taxon>
        <taxon>Chlorophyta</taxon>
        <taxon>core chlorophytes</taxon>
        <taxon>Trebouxiophyceae</taxon>
        <taxon>Chlorellales</taxon>
        <taxon>Chlorellaceae</taxon>
        <taxon>Chlorella clade</taxon>
        <taxon>Micractinium</taxon>
    </lineage>
</organism>
<keyword evidence="16" id="KW-1185">Reference proteome</keyword>
<dbReference type="STRING" id="554055.A0A2P6VF82"/>
<keyword evidence="5" id="KW-0732">Signal</keyword>
<dbReference type="GO" id="GO:0032934">
    <property type="term" value="F:sterol binding"/>
    <property type="evidence" value="ECO:0007669"/>
    <property type="project" value="TreeGrafter"/>
</dbReference>
<feature type="transmembrane region" description="Helical" evidence="13">
    <location>
        <begin position="956"/>
        <end position="976"/>
    </location>
</feature>
<evidence type="ECO:0000256" key="3">
    <source>
        <dbReference type="ARBA" id="ARBA00022448"/>
    </source>
</evidence>
<dbReference type="Proteomes" id="UP000239649">
    <property type="component" value="Unassembled WGS sequence"/>
</dbReference>
<accession>A0A2P6VF82</accession>
<evidence type="ECO:0000256" key="12">
    <source>
        <dbReference type="SAM" id="MobiDB-lite"/>
    </source>
</evidence>
<feature type="compositionally biased region" description="Gly residues" evidence="12">
    <location>
        <begin position="1450"/>
        <end position="1461"/>
    </location>
</feature>
<evidence type="ECO:0000256" key="1">
    <source>
        <dbReference type="ARBA" id="ARBA00004127"/>
    </source>
</evidence>
<feature type="region of interest" description="Disordered" evidence="12">
    <location>
        <begin position="1422"/>
        <end position="1461"/>
    </location>
</feature>
<dbReference type="FunFam" id="1.20.1640.10:FF:000029">
    <property type="entry name" value="Putative Patched sphingolipid transporter"/>
    <property type="match status" value="1"/>
</dbReference>
<feature type="transmembrane region" description="Helical" evidence="13">
    <location>
        <begin position="1258"/>
        <end position="1281"/>
    </location>
</feature>
<keyword evidence="11" id="KW-0325">Glycoprotein</keyword>
<feature type="transmembrane region" description="Helical" evidence="13">
    <location>
        <begin position="1361"/>
        <end position="1383"/>
    </location>
</feature>
<evidence type="ECO:0000256" key="5">
    <source>
        <dbReference type="ARBA" id="ARBA00022729"/>
    </source>
</evidence>
<dbReference type="PANTHER" id="PTHR45727:SF2">
    <property type="entry name" value="NPC INTRACELLULAR CHOLESTEROL TRANSPORTER 1"/>
    <property type="match status" value="1"/>
</dbReference>
<feature type="transmembrane region" description="Helical" evidence="13">
    <location>
        <begin position="1329"/>
        <end position="1349"/>
    </location>
</feature>
<sequence length="1461" mass="153859">MLTDDDAWVTRVRTPGTCATYGICGHRTDGDPLSCPDNGPARPLNGTSGQQKLGEVCPQLAGELAGGTSGGVCCTEQQLEQLQSQIRIASIFLVGCPACAHNFKHFFCLLTCSPDQATFTNVTAVQQAADTNATTVQELDVFVAASFGERFFSSCKDVVYPVMNQKAMTFVGGGAKDFQQFFDFLGLVKDKRFPSIGSPFQMNFPPAAQAPEGMSPLNDTIPSCGEGALACSCGDCPAAPGCAPPPPPPPPPPAGCPAFGTSSLTCTDLWLAALYAGLLACLPLVVGRSQQQQQQQQQPAAAAAQQHNGGATTPASAAGAAPGSAGASPRYPRHSMDTDRASVAASAGDWDGDAAAADIAASRKAAGSEGAYYYGSVGEEGEEEGNGEEELVQWPAAEQVLRQWLFHLGRRCATRPLLTLGLCLALVGACAAGLSRFSVMTDPQELWVGPGSQAAQEKAAYEAAFGPFYRITQLILTTTPAANSTYTSPSGLPAIVTDENIRLLFDLQAEVDALVTSGDVHGSMAGSGDAGGGGGGSWNVSLSDVCLRPLGGACATQSVLQFWGMDRNVFEHGTPQQPVRITPEFCFTHWSTQCRSAFGGPIDPHLVLGGFPTDAASFRNYTADSTAFVVTYPLDSRPTNREAAMAWEAAFVRLAAGKLTQLAQGTGLRLSFSTERSVQDELARESTSDVLTVLASYFVMLAYIAAALGRFPRNPNWWDVLVHSRAALGLGGVLIVASAVVGALGLCSWAGMRSTLIIAEVIPFLVLAVGVDNMFILASALEQQPPGHPLPHRLGLALAAVGPSITLAASCEVVAFSLGAMTSMPALRNFSICAALAVFLDFLLQVTAFVALLALDTRRLEQGRYDCWPCLRARGDPLYGSDDYEPLPQEGGASAARGVAGVRVGSGVTEIEEEVEAAYGHAYAGPHPGDDRYVGVSTWLRHYMRRWHAPALRRPAVKAAVLAVFLGAFLASCAALPRLQRGMEQSVALPRDSYLQAYFHDVFSSLRVGPPVMFVVEGLNASEASPDVNRTCSVAGCAQDSLLNQIAAASRAPWSSHLATPAASWLDDFLTWLSPETGCCRQFANGTRCPPPDQPPCAGAPDACAECTACVAPGELPGGRPTLEHFQAKLPWFLEALPSAACAKGGAGAYSDALQRDPSDPTGVAGLGTQGVVAASSFRANYVVLSRQADFIAALQAVRDFAARLSTTLGLRVYPYTTFHIFFEQYLTISGEALALLGSALAAIFLICLGATGSPWGSCLICFTLCMLLVDLMGFMVLAGIQLNAVSLVNLVMAMGIGVEFCAHLVHAFMEERGASEDRAAAALGDVGAAVLSGITLTKFAGVAVLAFSRTQIFEVYYFRMYAALVVLGAAHGLVFLPVLLAACGPEELEHWKWRLRSQLEHMQSQRVQAQQRIVSLMQQQQRQEVQRSGGSGPAAQAPPQQEVEAGRGQASGSGRAGVAT</sequence>
<evidence type="ECO:0000256" key="13">
    <source>
        <dbReference type="SAM" id="Phobius"/>
    </source>
</evidence>
<feature type="domain" description="SSD" evidence="14">
    <location>
        <begin position="689"/>
        <end position="855"/>
    </location>
</feature>
<dbReference type="InterPro" id="IPR032190">
    <property type="entry name" value="NPC1_N"/>
</dbReference>
<feature type="region of interest" description="Disordered" evidence="12">
    <location>
        <begin position="296"/>
        <end position="344"/>
    </location>
</feature>
<feature type="transmembrane region" description="Helical" evidence="13">
    <location>
        <begin position="728"/>
        <end position="749"/>
    </location>
</feature>
<evidence type="ECO:0000256" key="8">
    <source>
        <dbReference type="ARBA" id="ARBA00023098"/>
    </source>
</evidence>